<dbReference type="EMBL" id="CAXHTB010000013">
    <property type="protein sequence ID" value="CAL0317856.1"/>
    <property type="molecule type" value="Genomic_DNA"/>
</dbReference>
<keyword evidence="3" id="KW-1185">Reference proteome</keyword>
<dbReference type="Proteomes" id="UP001497480">
    <property type="component" value="Unassembled WGS sequence"/>
</dbReference>
<dbReference type="PANTHER" id="PTHR33783:SF4">
    <property type="entry name" value="VQ MOTIF-CONTAINING PROTEIN 9"/>
    <property type="match status" value="1"/>
</dbReference>
<sequence>MMNNKSYQPPTSFTTNTTSRRGASTSRNGPRNHNGPNHLRQFNKHSGNISKPNRKKLSISISPQNHAYSYNQMLAQLKQPLSPPLYKISKSEFKGFVQKVTGCTPNITAPPPPIRKPKPPSIRLQSIRPPPLMTMPPPLNTTFADHRNYVLNFNPMNPINTINHVNPTNANPMNPINNFVAPSQPLPPLPSFPSESLDVDSPITAYLRFLNDSALSSPIPLLSPSILFSPEVNNVGFQNLVPSPRLKDVQI</sequence>
<evidence type="ECO:0008006" key="4">
    <source>
        <dbReference type="Google" id="ProtNLM"/>
    </source>
</evidence>
<protein>
    <recommendedName>
        <fullName evidence="4">VQ domain-containing protein</fullName>
    </recommendedName>
</protein>
<dbReference type="AlphaFoldDB" id="A0AAV1X8L3"/>
<feature type="compositionally biased region" description="Polar residues" evidence="1">
    <location>
        <begin position="1"/>
        <end position="35"/>
    </location>
</feature>
<accession>A0AAV1X8L3</accession>
<comment type="caution">
    <text evidence="2">The sequence shown here is derived from an EMBL/GenBank/DDBJ whole genome shotgun (WGS) entry which is preliminary data.</text>
</comment>
<name>A0AAV1X8L3_LUPLU</name>
<proteinExistence type="predicted"/>
<evidence type="ECO:0000313" key="2">
    <source>
        <dbReference type="EMBL" id="CAL0317856.1"/>
    </source>
</evidence>
<reference evidence="2 3" key="1">
    <citation type="submission" date="2024-03" db="EMBL/GenBank/DDBJ databases">
        <authorList>
            <person name="Martinez-Hernandez J."/>
        </authorList>
    </citation>
    <scope>NUCLEOTIDE SEQUENCE [LARGE SCALE GENOMIC DNA]</scope>
</reference>
<dbReference type="PANTHER" id="PTHR33783">
    <property type="entry name" value="PROTEIN HAIKU1"/>
    <property type="match status" value="1"/>
</dbReference>
<evidence type="ECO:0000313" key="3">
    <source>
        <dbReference type="Proteomes" id="UP001497480"/>
    </source>
</evidence>
<gene>
    <name evidence="2" type="ORF">LLUT_LOCUS18916</name>
</gene>
<evidence type="ECO:0000256" key="1">
    <source>
        <dbReference type="SAM" id="MobiDB-lite"/>
    </source>
</evidence>
<dbReference type="InterPro" id="IPR039612">
    <property type="entry name" value="VQ_5/9/14"/>
</dbReference>
<feature type="region of interest" description="Disordered" evidence="1">
    <location>
        <begin position="1"/>
        <end position="54"/>
    </location>
</feature>
<organism evidence="2 3">
    <name type="scientific">Lupinus luteus</name>
    <name type="common">European yellow lupine</name>
    <dbReference type="NCBI Taxonomy" id="3873"/>
    <lineage>
        <taxon>Eukaryota</taxon>
        <taxon>Viridiplantae</taxon>
        <taxon>Streptophyta</taxon>
        <taxon>Embryophyta</taxon>
        <taxon>Tracheophyta</taxon>
        <taxon>Spermatophyta</taxon>
        <taxon>Magnoliopsida</taxon>
        <taxon>eudicotyledons</taxon>
        <taxon>Gunneridae</taxon>
        <taxon>Pentapetalae</taxon>
        <taxon>rosids</taxon>
        <taxon>fabids</taxon>
        <taxon>Fabales</taxon>
        <taxon>Fabaceae</taxon>
        <taxon>Papilionoideae</taxon>
        <taxon>50 kb inversion clade</taxon>
        <taxon>genistoids sensu lato</taxon>
        <taxon>core genistoids</taxon>
        <taxon>Genisteae</taxon>
        <taxon>Lupinus</taxon>
    </lineage>
</organism>